<evidence type="ECO:0000313" key="3">
    <source>
        <dbReference type="EMBL" id="AES65341.1"/>
    </source>
</evidence>
<dbReference type="EMBL" id="PSQE01000002">
    <property type="protein sequence ID" value="RHN73467.1"/>
    <property type="molecule type" value="Genomic_DNA"/>
</dbReference>
<reference evidence="2" key="2">
    <citation type="submission" date="2007-03" db="EMBL/GenBank/DDBJ databases">
        <authorList>
            <consortium name="The International Medicago Genome Annotation Group"/>
        </authorList>
    </citation>
    <scope>NUCLEOTIDE SEQUENCE</scope>
</reference>
<reference evidence="2" key="1">
    <citation type="submission" date="2004-05" db="EMBL/GenBank/DDBJ databases">
        <authorList>
            <person name="Town C.D."/>
        </authorList>
    </citation>
    <scope>NUCLEOTIDE SEQUENCE</scope>
</reference>
<evidence type="ECO:0000313" key="2">
    <source>
        <dbReference type="EMBL" id="ABD28473.1"/>
    </source>
</evidence>
<dbReference type="EMBL" id="AC148819">
    <property type="protein sequence ID" value="ABD28473.1"/>
    <property type="molecule type" value="Genomic_DNA"/>
</dbReference>
<reference evidence="3 6" key="3">
    <citation type="journal article" date="2011" name="Nature">
        <title>The Medicago genome provides insight into the evolution of rhizobial symbioses.</title>
        <authorList>
            <person name="Young N.D."/>
            <person name="Debelle F."/>
            <person name="Oldroyd G.E."/>
            <person name="Geurts R."/>
            <person name="Cannon S.B."/>
            <person name="Udvardi M.K."/>
            <person name="Benedito V.A."/>
            <person name="Mayer K.F."/>
            <person name="Gouzy J."/>
            <person name="Schoof H."/>
            <person name="Van de Peer Y."/>
            <person name="Proost S."/>
            <person name="Cook D.R."/>
            <person name="Meyers B.C."/>
            <person name="Spannagl M."/>
            <person name="Cheung F."/>
            <person name="De Mita S."/>
            <person name="Krishnakumar V."/>
            <person name="Gundlach H."/>
            <person name="Zhou S."/>
            <person name="Mudge J."/>
            <person name="Bharti A.K."/>
            <person name="Murray J.D."/>
            <person name="Naoumkina M.A."/>
            <person name="Rosen B."/>
            <person name="Silverstein K.A."/>
            <person name="Tang H."/>
            <person name="Rombauts S."/>
            <person name="Zhao P.X."/>
            <person name="Zhou P."/>
            <person name="Barbe V."/>
            <person name="Bardou P."/>
            <person name="Bechner M."/>
            <person name="Bellec A."/>
            <person name="Berger A."/>
            <person name="Berges H."/>
            <person name="Bidwell S."/>
            <person name="Bisseling T."/>
            <person name="Choisne N."/>
            <person name="Couloux A."/>
            <person name="Denny R."/>
            <person name="Deshpande S."/>
            <person name="Dai X."/>
            <person name="Doyle J.J."/>
            <person name="Dudez A.M."/>
            <person name="Farmer A.D."/>
            <person name="Fouteau S."/>
            <person name="Franken C."/>
            <person name="Gibelin C."/>
            <person name="Gish J."/>
            <person name="Goldstein S."/>
            <person name="Gonzalez A.J."/>
            <person name="Green P.J."/>
            <person name="Hallab A."/>
            <person name="Hartog M."/>
            <person name="Hua A."/>
            <person name="Humphray S.J."/>
            <person name="Jeong D.H."/>
            <person name="Jing Y."/>
            <person name="Jocker A."/>
            <person name="Kenton S.M."/>
            <person name="Kim D.J."/>
            <person name="Klee K."/>
            <person name="Lai H."/>
            <person name="Lang C."/>
            <person name="Lin S."/>
            <person name="Macmil S.L."/>
            <person name="Magdelenat G."/>
            <person name="Matthews L."/>
            <person name="McCorrison J."/>
            <person name="Monaghan E.L."/>
            <person name="Mun J.H."/>
            <person name="Najar F.Z."/>
            <person name="Nicholson C."/>
            <person name="Noirot C."/>
            <person name="O'Bleness M."/>
            <person name="Paule C.R."/>
            <person name="Poulain J."/>
            <person name="Prion F."/>
            <person name="Qin B."/>
            <person name="Qu C."/>
            <person name="Retzel E.F."/>
            <person name="Riddle C."/>
            <person name="Sallet E."/>
            <person name="Samain S."/>
            <person name="Samson N."/>
            <person name="Sanders I."/>
            <person name="Saurat O."/>
            <person name="Scarpelli C."/>
            <person name="Schiex T."/>
            <person name="Segurens B."/>
            <person name="Severin A.J."/>
            <person name="Sherrier D.J."/>
            <person name="Shi R."/>
            <person name="Sims S."/>
            <person name="Singer S.R."/>
            <person name="Sinharoy S."/>
            <person name="Sterck L."/>
            <person name="Viollet A."/>
            <person name="Wang B.B."/>
            <person name="Wang K."/>
            <person name="Wang M."/>
            <person name="Wang X."/>
            <person name="Warfsmann J."/>
            <person name="Weissenbach J."/>
            <person name="White D.D."/>
            <person name="White J.D."/>
            <person name="Wiley G.B."/>
            <person name="Wincker P."/>
            <person name="Xing Y."/>
            <person name="Yang L."/>
            <person name="Yao Z."/>
            <person name="Ying F."/>
            <person name="Zhai J."/>
            <person name="Zhou L."/>
            <person name="Zuber A."/>
            <person name="Denarie J."/>
            <person name="Dixon R.A."/>
            <person name="May G.D."/>
            <person name="Schwartz D.C."/>
            <person name="Rogers J."/>
            <person name="Quetier F."/>
            <person name="Town C.D."/>
            <person name="Roe B.A."/>
        </authorList>
    </citation>
    <scope>NUCLEOTIDE SEQUENCE [LARGE SCALE GENOMIC DNA]</scope>
    <source>
        <strain evidence="3">A17</strain>
        <strain evidence="5 6">cv. Jemalong A17</strain>
    </source>
</reference>
<keyword evidence="1" id="KW-0472">Membrane</keyword>
<keyword evidence="1" id="KW-1133">Transmembrane helix</keyword>
<reference evidence="5" key="5">
    <citation type="submission" date="2015-04" db="UniProtKB">
        <authorList>
            <consortium name="EnsemblPlants"/>
        </authorList>
    </citation>
    <scope>IDENTIFICATION</scope>
    <source>
        <strain evidence="5">cv. Jemalong A17</strain>
    </source>
</reference>
<feature type="transmembrane region" description="Helical" evidence="1">
    <location>
        <begin position="6"/>
        <end position="24"/>
    </location>
</feature>
<reference evidence="3 6" key="4">
    <citation type="journal article" date="2014" name="BMC Genomics">
        <title>An improved genome release (version Mt4.0) for the model legume Medicago truncatula.</title>
        <authorList>
            <person name="Tang H."/>
            <person name="Krishnakumar V."/>
            <person name="Bidwell S."/>
            <person name="Rosen B."/>
            <person name="Chan A."/>
            <person name="Zhou S."/>
            <person name="Gentzbittel L."/>
            <person name="Childs K.L."/>
            <person name="Yandell M."/>
            <person name="Gundlach H."/>
            <person name="Mayer K.F."/>
            <person name="Schwartz D.C."/>
            <person name="Town C.D."/>
        </authorList>
    </citation>
    <scope>GENOME REANNOTATION</scope>
    <source>
        <strain evidence="5 6">cv. Jemalong A17</strain>
    </source>
</reference>
<evidence type="ECO:0000313" key="6">
    <source>
        <dbReference type="Proteomes" id="UP000002051"/>
    </source>
</evidence>
<dbReference type="EnsemblPlants" id="AES65341">
    <property type="protein sequence ID" value="AES65341"/>
    <property type="gene ID" value="MTR_2g038160"/>
</dbReference>
<name>Q2HVH4_MEDTR</name>
<dbReference type="Gramene" id="rna9282">
    <property type="protein sequence ID" value="RHN73467.1"/>
    <property type="gene ID" value="gene9282"/>
</dbReference>
<reference evidence="4" key="7">
    <citation type="journal article" date="2018" name="Nat. Plants">
        <title>Whole-genome landscape of Medicago truncatula symbiotic genes.</title>
        <authorList>
            <person name="Pecrix Y."/>
            <person name="Gamas P."/>
            <person name="Carrere S."/>
        </authorList>
    </citation>
    <scope>NUCLEOTIDE SEQUENCE</scope>
    <source>
        <tissue evidence="4">Leaves</tissue>
    </source>
</reference>
<dbReference type="AlphaFoldDB" id="Q2HVH4"/>
<dbReference type="HOGENOM" id="CLU_2561721_0_0_1"/>
<evidence type="ECO:0000256" key="1">
    <source>
        <dbReference type="SAM" id="Phobius"/>
    </source>
</evidence>
<keyword evidence="1 3" id="KW-0812">Transmembrane</keyword>
<dbReference type="EMBL" id="CM001218">
    <property type="protein sequence ID" value="AES65341.1"/>
    <property type="molecule type" value="Genomic_DNA"/>
</dbReference>
<protein>
    <submittedName>
        <fullName evidence="3">Transmembrane protein, putative</fullName>
    </submittedName>
</protein>
<proteinExistence type="predicted"/>
<keyword evidence="6" id="KW-1185">Reference proteome</keyword>
<accession>Q2HVH4</accession>
<gene>
    <name evidence="3" type="ordered locus">MTR_2g038160</name>
    <name evidence="2" type="ORF">MtrDRAFT_AC148819g10v2</name>
    <name evidence="4" type="ORF">MtrunA17_Chr2g0298791</name>
</gene>
<evidence type="ECO:0000313" key="5">
    <source>
        <dbReference type="EnsemblPlants" id="AES65341"/>
    </source>
</evidence>
<dbReference type="Proteomes" id="UP000265566">
    <property type="component" value="Chromosome 2"/>
</dbReference>
<sequence length="82" mass="9077">MDTTWTSALKIMLLIFFVIASDMCKESEERGPEVEQCDDEQCQKICYCLPKCPKEMYGKCVDGKCSCYTAPPSVGGVPSLVP</sequence>
<dbReference type="Proteomes" id="UP000002051">
    <property type="component" value="Chromosome 2"/>
</dbReference>
<evidence type="ECO:0000313" key="4">
    <source>
        <dbReference type="EMBL" id="RHN73467.1"/>
    </source>
</evidence>
<dbReference type="PaxDb" id="3880-AES65341"/>
<evidence type="ECO:0000313" key="7">
    <source>
        <dbReference type="Proteomes" id="UP000265566"/>
    </source>
</evidence>
<organism evidence="2">
    <name type="scientific">Medicago truncatula</name>
    <name type="common">Barrel medic</name>
    <name type="synonym">Medicago tribuloides</name>
    <dbReference type="NCBI Taxonomy" id="3880"/>
    <lineage>
        <taxon>Eukaryota</taxon>
        <taxon>Viridiplantae</taxon>
        <taxon>Streptophyta</taxon>
        <taxon>Embryophyta</taxon>
        <taxon>Tracheophyta</taxon>
        <taxon>Spermatophyta</taxon>
        <taxon>Magnoliopsida</taxon>
        <taxon>eudicotyledons</taxon>
        <taxon>Gunneridae</taxon>
        <taxon>Pentapetalae</taxon>
        <taxon>rosids</taxon>
        <taxon>fabids</taxon>
        <taxon>Fabales</taxon>
        <taxon>Fabaceae</taxon>
        <taxon>Papilionoideae</taxon>
        <taxon>50 kb inversion clade</taxon>
        <taxon>NPAAA clade</taxon>
        <taxon>Hologalegina</taxon>
        <taxon>IRL clade</taxon>
        <taxon>Trifolieae</taxon>
        <taxon>Medicago</taxon>
    </lineage>
</organism>
<reference evidence="7" key="6">
    <citation type="journal article" date="2018" name="Nat. Plants">
        <title>Whole-genome landscape of Medicago truncatula symbiotic genes.</title>
        <authorList>
            <person name="Pecrix Y."/>
            <person name="Staton S.E."/>
            <person name="Sallet E."/>
            <person name="Lelandais-Briere C."/>
            <person name="Moreau S."/>
            <person name="Carrere S."/>
            <person name="Blein T."/>
            <person name="Jardinaud M.F."/>
            <person name="Latrasse D."/>
            <person name="Zouine M."/>
            <person name="Zahm M."/>
            <person name="Kreplak J."/>
            <person name="Mayjonade B."/>
            <person name="Satge C."/>
            <person name="Perez M."/>
            <person name="Cauet S."/>
            <person name="Marande W."/>
            <person name="Chantry-Darmon C."/>
            <person name="Lopez-Roques C."/>
            <person name="Bouchez O."/>
            <person name="Berard A."/>
            <person name="Debelle F."/>
            <person name="Munos S."/>
            <person name="Bendahmane A."/>
            <person name="Berges H."/>
            <person name="Niebel A."/>
            <person name="Buitink J."/>
            <person name="Frugier F."/>
            <person name="Benhamed M."/>
            <person name="Crespi M."/>
            <person name="Gouzy J."/>
            <person name="Gamas P."/>
        </authorList>
    </citation>
    <scope>NUCLEOTIDE SEQUENCE [LARGE SCALE GENOMIC DNA]</scope>
    <source>
        <strain evidence="7">cv. Jemalong A17</strain>
    </source>
</reference>